<sequence length="212" mass="22188">MVGGAEEAGPTRLGLPAEGPTSRVPLSLAHWSYRRERGTGCSRCVHRGDRSRSDLRLYRRAALSMMPGAPLLRLLTAVSAAAAVAVAPGTAMLPTTGDATLAFVFDVTGSMWDDLMQVIDGASRILERSLSRRSQAIVNYALVPFHDPGSAPARWTPLRGALTCPTPSVGLAPNESACCGLHCCLAGTTSRHICAVGTLGTWALLAAVPSLP</sequence>
<comment type="caution">
    <text evidence="6">The sequence shown here is derived from an EMBL/GenBank/DDBJ whole genome shotgun (WGS) entry which is preliminary data.</text>
</comment>
<organism evidence="6 7">
    <name type="scientific">Saguinus oedipus</name>
    <name type="common">Cotton-top tamarin</name>
    <name type="synonym">Oedipomidas oedipus</name>
    <dbReference type="NCBI Taxonomy" id="9490"/>
    <lineage>
        <taxon>Eukaryota</taxon>
        <taxon>Metazoa</taxon>
        <taxon>Chordata</taxon>
        <taxon>Craniata</taxon>
        <taxon>Vertebrata</taxon>
        <taxon>Euteleostomi</taxon>
        <taxon>Mammalia</taxon>
        <taxon>Eutheria</taxon>
        <taxon>Euarchontoglires</taxon>
        <taxon>Primates</taxon>
        <taxon>Haplorrhini</taxon>
        <taxon>Platyrrhini</taxon>
        <taxon>Cebidae</taxon>
        <taxon>Callitrichinae</taxon>
        <taxon>Saguinus</taxon>
    </lineage>
</organism>
<keyword evidence="7" id="KW-1185">Reference proteome</keyword>
<accession>A0ABQ9WGM0</accession>
<evidence type="ECO:0000256" key="2">
    <source>
        <dbReference type="ARBA" id="ARBA00022525"/>
    </source>
</evidence>
<dbReference type="Pfam" id="PF25106">
    <property type="entry name" value="VWA_4"/>
    <property type="match status" value="1"/>
</dbReference>
<reference evidence="6 7" key="1">
    <citation type="submission" date="2023-05" db="EMBL/GenBank/DDBJ databases">
        <title>B98-5 Cell Line De Novo Hybrid Assembly: An Optical Mapping Approach.</title>
        <authorList>
            <person name="Kananen K."/>
            <person name="Auerbach J.A."/>
            <person name="Kautto E."/>
            <person name="Blachly J.S."/>
        </authorList>
    </citation>
    <scope>NUCLEOTIDE SEQUENCE [LARGE SCALE GENOMIC DNA]</scope>
    <source>
        <strain evidence="6">B95-8</strain>
        <tissue evidence="6">Cell line</tissue>
    </source>
</reference>
<feature type="domain" description="Hemicentin-1-like von Willebrand factor A" evidence="5">
    <location>
        <begin position="101"/>
        <end position="156"/>
    </location>
</feature>
<dbReference type="Proteomes" id="UP001266305">
    <property type="component" value="Unassembled WGS sequence"/>
</dbReference>
<evidence type="ECO:0000259" key="5">
    <source>
        <dbReference type="Pfam" id="PF25106"/>
    </source>
</evidence>
<evidence type="ECO:0000256" key="4">
    <source>
        <dbReference type="SAM" id="MobiDB-lite"/>
    </source>
</evidence>
<keyword evidence="3" id="KW-0732">Signal</keyword>
<comment type="subcellular location">
    <subcellularLocation>
        <location evidence="1">Secreted</location>
    </subcellularLocation>
</comment>
<dbReference type="InterPro" id="IPR056861">
    <property type="entry name" value="HMCN1-like_VWA"/>
</dbReference>
<evidence type="ECO:0000256" key="1">
    <source>
        <dbReference type="ARBA" id="ARBA00004613"/>
    </source>
</evidence>
<dbReference type="EMBL" id="JASSZA010000001">
    <property type="protein sequence ID" value="KAK2120456.1"/>
    <property type="molecule type" value="Genomic_DNA"/>
</dbReference>
<evidence type="ECO:0000313" key="7">
    <source>
        <dbReference type="Proteomes" id="UP001266305"/>
    </source>
</evidence>
<keyword evidence="2" id="KW-0964">Secreted</keyword>
<evidence type="ECO:0000313" key="6">
    <source>
        <dbReference type="EMBL" id="KAK2120456.1"/>
    </source>
</evidence>
<proteinExistence type="predicted"/>
<name>A0ABQ9WGM0_SAGOE</name>
<evidence type="ECO:0000256" key="3">
    <source>
        <dbReference type="ARBA" id="ARBA00022729"/>
    </source>
</evidence>
<gene>
    <name evidence="6" type="ORF">P7K49_001842</name>
</gene>
<feature type="region of interest" description="Disordered" evidence="4">
    <location>
        <begin position="1"/>
        <end position="21"/>
    </location>
</feature>
<protein>
    <recommendedName>
        <fullName evidence="5">Hemicentin-1-like von Willebrand factor A domain-containing protein</fullName>
    </recommendedName>
</protein>